<dbReference type="STRING" id="180163.SAMN02745174_00465"/>
<evidence type="ECO:0000313" key="10">
    <source>
        <dbReference type="EMBL" id="SJZ42787.1"/>
    </source>
</evidence>
<organism evidence="10 11">
    <name type="scientific">Cetobacterium ceti</name>
    <dbReference type="NCBI Taxonomy" id="180163"/>
    <lineage>
        <taxon>Bacteria</taxon>
        <taxon>Fusobacteriati</taxon>
        <taxon>Fusobacteriota</taxon>
        <taxon>Fusobacteriia</taxon>
        <taxon>Fusobacteriales</taxon>
        <taxon>Fusobacteriaceae</taxon>
        <taxon>Cetobacterium</taxon>
    </lineage>
</organism>
<accession>A0A1T4KK88</accession>
<sequence length="266" mass="30567">MSFKHKKKYGQNFLTDQDEVLDKIMEVSGVTSEDHIIEIGPGEGALTGLLLQEAAKVTCIEIDTDLEKILRKKYSTNEKFNLVMGDVLEVDINPLIEKKAKVVANIPYYITSPIINKIIDNRDKIDEMYVMVQKEVAERVCADSGKERSILTLAVEYYGEAEYLFTIPKEFFTPAPKVDSAFMSIKFYGDRRYENRISEELFFKYVKAAFSNKRKNIVNNLATLGYSKDEVREVIEQLNISGNERAENLTIEEFINLAEIFEKKKK</sequence>
<dbReference type="PROSITE" id="PS01131">
    <property type="entry name" value="RRNA_A_DIMETH"/>
    <property type="match status" value="1"/>
</dbReference>
<reference evidence="10 11" key="1">
    <citation type="submission" date="2017-02" db="EMBL/GenBank/DDBJ databases">
        <authorList>
            <person name="Peterson S.W."/>
        </authorList>
    </citation>
    <scope>NUCLEOTIDE SEQUENCE [LARGE SCALE GENOMIC DNA]</scope>
    <source>
        <strain evidence="10 11">ATCC 700028</strain>
    </source>
</reference>
<keyword evidence="3 7" id="KW-0489">Methyltransferase</keyword>
<dbReference type="InterPro" id="IPR001737">
    <property type="entry name" value="KsgA/Erm"/>
</dbReference>
<dbReference type="InterPro" id="IPR020598">
    <property type="entry name" value="rRNA_Ade_methylase_Trfase_N"/>
</dbReference>
<comment type="similarity">
    <text evidence="7">Belongs to the class I-like SAM-binding methyltransferase superfamily. rRNA adenine N(6)-methyltransferase family. RsmA subfamily.</text>
</comment>
<feature type="binding site" evidence="7 8">
    <location>
        <position position="61"/>
    </location>
    <ligand>
        <name>S-adenosyl-L-methionine</name>
        <dbReference type="ChEBI" id="CHEBI:59789"/>
    </ligand>
</feature>
<dbReference type="PANTHER" id="PTHR11727">
    <property type="entry name" value="DIMETHYLADENOSINE TRANSFERASE"/>
    <property type="match status" value="1"/>
</dbReference>
<keyword evidence="5 7" id="KW-0949">S-adenosyl-L-methionine</keyword>
<evidence type="ECO:0000256" key="6">
    <source>
        <dbReference type="ARBA" id="ARBA00022884"/>
    </source>
</evidence>
<gene>
    <name evidence="7" type="primary">rsmA</name>
    <name evidence="7" type="synonym">ksgA</name>
    <name evidence="10" type="ORF">SAMN02745174_00465</name>
</gene>
<evidence type="ECO:0000256" key="5">
    <source>
        <dbReference type="ARBA" id="ARBA00022691"/>
    </source>
</evidence>
<keyword evidence="6 7" id="KW-0694">RNA-binding</keyword>
<dbReference type="CDD" id="cd02440">
    <property type="entry name" value="AdoMet_MTases"/>
    <property type="match status" value="1"/>
</dbReference>
<dbReference type="GO" id="GO:0005829">
    <property type="term" value="C:cytosol"/>
    <property type="evidence" value="ECO:0007669"/>
    <property type="project" value="TreeGrafter"/>
</dbReference>
<comment type="catalytic activity">
    <reaction evidence="7">
        <text>adenosine(1518)/adenosine(1519) in 16S rRNA + 4 S-adenosyl-L-methionine = N(6)-dimethyladenosine(1518)/N(6)-dimethyladenosine(1519) in 16S rRNA + 4 S-adenosyl-L-homocysteine + 4 H(+)</text>
        <dbReference type="Rhea" id="RHEA:19609"/>
        <dbReference type="Rhea" id="RHEA-COMP:10232"/>
        <dbReference type="Rhea" id="RHEA-COMP:10233"/>
        <dbReference type="ChEBI" id="CHEBI:15378"/>
        <dbReference type="ChEBI" id="CHEBI:57856"/>
        <dbReference type="ChEBI" id="CHEBI:59789"/>
        <dbReference type="ChEBI" id="CHEBI:74411"/>
        <dbReference type="ChEBI" id="CHEBI:74493"/>
        <dbReference type="EC" id="2.1.1.182"/>
    </reaction>
</comment>
<evidence type="ECO:0000256" key="4">
    <source>
        <dbReference type="ARBA" id="ARBA00022679"/>
    </source>
</evidence>
<evidence type="ECO:0000256" key="1">
    <source>
        <dbReference type="ARBA" id="ARBA00022490"/>
    </source>
</evidence>
<dbReference type="InterPro" id="IPR023165">
    <property type="entry name" value="rRNA_Ade_diMease-like_C"/>
</dbReference>
<dbReference type="GO" id="GO:0052908">
    <property type="term" value="F:16S rRNA (adenine(1518)-N(6)/adenine(1519)-N(6))-dimethyltransferase activity"/>
    <property type="evidence" value="ECO:0007669"/>
    <property type="project" value="UniProtKB-EC"/>
</dbReference>
<dbReference type="EMBL" id="FUWX01000005">
    <property type="protein sequence ID" value="SJZ42787.1"/>
    <property type="molecule type" value="Genomic_DNA"/>
</dbReference>
<keyword evidence="2 7" id="KW-0698">rRNA processing</keyword>
<feature type="binding site" evidence="7 8">
    <location>
        <position position="86"/>
    </location>
    <ligand>
        <name>S-adenosyl-L-methionine</name>
        <dbReference type="ChEBI" id="CHEBI:59789"/>
    </ligand>
</feature>
<evidence type="ECO:0000259" key="9">
    <source>
        <dbReference type="SMART" id="SM00650"/>
    </source>
</evidence>
<feature type="binding site" evidence="7 8">
    <location>
        <position position="14"/>
    </location>
    <ligand>
        <name>S-adenosyl-L-methionine</name>
        <dbReference type="ChEBI" id="CHEBI:59789"/>
    </ligand>
</feature>
<feature type="binding site" evidence="7 8">
    <location>
        <position position="12"/>
    </location>
    <ligand>
        <name>S-adenosyl-L-methionine</name>
        <dbReference type="ChEBI" id="CHEBI:59789"/>
    </ligand>
</feature>
<dbReference type="InterPro" id="IPR029063">
    <property type="entry name" value="SAM-dependent_MTases_sf"/>
</dbReference>
<dbReference type="GO" id="GO:0003723">
    <property type="term" value="F:RNA binding"/>
    <property type="evidence" value="ECO:0007669"/>
    <property type="project" value="UniProtKB-UniRule"/>
</dbReference>
<dbReference type="SUPFAM" id="SSF53335">
    <property type="entry name" value="S-adenosyl-L-methionine-dependent methyltransferases"/>
    <property type="match status" value="1"/>
</dbReference>
<dbReference type="OrthoDB" id="9814755at2"/>
<comment type="subcellular location">
    <subcellularLocation>
        <location evidence="7">Cytoplasm</location>
    </subcellularLocation>
</comment>
<feature type="domain" description="Ribosomal RNA adenine methylase transferase N-terminal" evidence="9">
    <location>
        <begin position="20"/>
        <end position="189"/>
    </location>
</feature>
<keyword evidence="1 7" id="KW-0963">Cytoplasm</keyword>
<evidence type="ECO:0000256" key="8">
    <source>
        <dbReference type="PROSITE-ProRule" id="PRU01026"/>
    </source>
</evidence>
<keyword evidence="11" id="KW-1185">Reference proteome</keyword>
<evidence type="ECO:0000256" key="2">
    <source>
        <dbReference type="ARBA" id="ARBA00022552"/>
    </source>
</evidence>
<dbReference type="InterPro" id="IPR020596">
    <property type="entry name" value="rRNA_Ade_Mease_Trfase_CS"/>
</dbReference>
<feature type="binding site" evidence="7 8">
    <location>
        <position position="105"/>
    </location>
    <ligand>
        <name>S-adenosyl-L-methionine</name>
        <dbReference type="ChEBI" id="CHEBI:59789"/>
    </ligand>
</feature>
<evidence type="ECO:0000256" key="3">
    <source>
        <dbReference type="ARBA" id="ARBA00022603"/>
    </source>
</evidence>
<dbReference type="HAMAP" id="MF_00607">
    <property type="entry name" value="16SrRNA_methyltr_A"/>
    <property type="match status" value="1"/>
</dbReference>
<proteinExistence type="inferred from homology"/>
<feature type="binding site" evidence="7 8">
    <location>
        <position position="40"/>
    </location>
    <ligand>
        <name>S-adenosyl-L-methionine</name>
        <dbReference type="ChEBI" id="CHEBI:59789"/>
    </ligand>
</feature>
<name>A0A1T4KK88_9FUSO</name>
<dbReference type="InterPro" id="IPR011530">
    <property type="entry name" value="rRNA_adenine_dimethylase"/>
</dbReference>
<dbReference type="NCBIfam" id="TIGR00755">
    <property type="entry name" value="ksgA"/>
    <property type="match status" value="1"/>
</dbReference>
<dbReference type="PANTHER" id="PTHR11727:SF7">
    <property type="entry name" value="DIMETHYLADENOSINE TRANSFERASE-RELATED"/>
    <property type="match status" value="1"/>
</dbReference>
<keyword evidence="4 7" id="KW-0808">Transferase</keyword>
<dbReference type="RefSeq" id="WP_078693003.1">
    <property type="nucleotide sequence ID" value="NZ_FUWX01000005.1"/>
</dbReference>
<dbReference type="EC" id="2.1.1.182" evidence="7"/>
<dbReference type="PROSITE" id="PS51689">
    <property type="entry name" value="SAM_RNA_A_N6_MT"/>
    <property type="match status" value="1"/>
</dbReference>
<dbReference type="SMART" id="SM00650">
    <property type="entry name" value="rADc"/>
    <property type="match status" value="1"/>
</dbReference>
<protein>
    <recommendedName>
        <fullName evidence="7">Ribosomal RNA small subunit methyltransferase A</fullName>
        <ecNumber evidence="7">2.1.1.182</ecNumber>
    </recommendedName>
    <alternativeName>
        <fullName evidence="7">16S rRNA (adenine(1518)-N(6)/adenine(1519)-N(6))-dimethyltransferase</fullName>
    </alternativeName>
    <alternativeName>
        <fullName evidence="7">16S rRNA dimethyladenosine transferase</fullName>
    </alternativeName>
    <alternativeName>
        <fullName evidence="7">16S rRNA dimethylase</fullName>
    </alternativeName>
    <alternativeName>
        <fullName evidence="7">S-adenosylmethionine-6-N', N'-adenosyl(rRNA) dimethyltransferase</fullName>
    </alternativeName>
</protein>
<evidence type="ECO:0000313" key="11">
    <source>
        <dbReference type="Proteomes" id="UP000191153"/>
    </source>
</evidence>
<dbReference type="Gene3D" id="3.40.50.150">
    <property type="entry name" value="Vaccinia Virus protein VP39"/>
    <property type="match status" value="1"/>
</dbReference>
<dbReference type="Proteomes" id="UP000191153">
    <property type="component" value="Unassembled WGS sequence"/>
</dbReference>
<dbReference type="Pfam" id="PF00398">
    <property type="entry name" value="RrnaAD"/>
    <property type="match status" value="1"/>
</dbReference>
<evidence type="ECO:0000256" key="7">
    <source>
        <dbReference type="HAMAP-Rule" id="MF_00607"/>
    </source>
</evidence>
<dbReference type="AlphaFoldDB" id="A0A1T4KK88"/>
<dbReference type="Gene3D" id="1.10.8.100">
    <property type="entry name" value="Ribosomal RNA adenine dimethylase-like, domain 2"/>
    <property type="match status" value="1"/>
</dbReference>
<comment type="function">
    <text evidence="7">Specifically dimethylates two adjacent adenosines (A1518 and A1519) in the loop of a conserved hairpin near the 3'-end of 16S rRNA in the 30S particle. May play a critical role in biogenesis of 30S subunits.</text>
</comment>